<feature type="transmembrane region" description="Helical" evidence="5">
    <location>
        <begin position="113"/>
        <end position="131"/>
    </location>
</feature>
<feature type="transmembrane region" description="Helical" evidence="5">
    <location>
        <begin position="151"/>
        <end position="170"/>
    </location>
</feature>
<accession>A0A168NVQ4</accession>
<evidence type="ECO:0000256" key="3">
    <source>
        <dbReference type="ARBA" id="ARBA00022989"/>
    </source>
</evidence>
<evidence type="ECO:0000256" key="5">
    <source>
        <dbReference type="SAM" id="Phobius"/>
    </source>
</evidence>
<feature type="transmembrane region" description="Helical" evidence="5">
    <location>
        <begin position="319"/>
        <end position="340"/>
    </location>
</feature>
<evidence type="ECO:0000256" key="4">
    <source>
        <dbReference type="ARBA" id="ARBA00023136"/>
    </source>
</evidence>
<feature type="transmembrane region" description="Helical" evidence="5">
    <location>
        <begin position="177"/>
        <end position="194"/>
    </location>
</feature>
<keyword evidence="4 5" id="KW-0472">Membrane</keyword>
<sequence>MEMPNTLHISLNKIMVLLFLFGMIVLDSGTVLMKSIKLVFVIFVFFYLAVSKKIYINGHIKWLTIFCAYSICSILWSYSRSAAISGAITLAINSLCIYSILQLIYRDKEWENLIFPVLSVFPIIYSIKIMFQYGALNFFSGARNITEAASSMHNIMGIYCAFGVCFAVICMKKSRTLRGIYWIIITLNLCIIVLSGSRKAIIYILVSLVVYFVLKRKNPFRILRNIIIGIIFLLILLYIVWHNEFLYTMVGQGLESMLIGILNIGQTDSSTAMRMRIIQWGLDWFHYKPVFGYGLENFAQLHLAVGGSMAIADNNYIELLVDLGLTGVVLYYFIFLIIIIRFVKNFKVINSSLIMLFGITISIIVCDYGACSYKSLYFQFLISIIWLSQKQWNFRQYKNLKKV</sequence>
<dbReference type="EMBL" id="LITT01000023">
    <property type="protein sequence ID" value="OAA86971.1"/>
    <property type="molecule type" value="Genomic_DNA"/>
</dbReference>
<evidence type="ECO:0000313" key="8">
    <source>
        <dbReference type="Proteomes" id="UP000077407"/>
    </source>
</evidence>
<dbReference type="GO" id="GO:0016874">
    <property type="term" value="F:ligase activity"/>
    <property type="evidence" value="ECO:0007669"/>
    <property type="project" value="UniProtKB-KW"/>
</dbReference>
<dbReference type="PANTHER" id="PTHR37422:SF13">
    <property type="entry name" value="LIPOPOLYSACCHARIDE BIOSYNTHESIS PROTEIN PA4999-RELATED"/>
    <property type="match status" value="1"/>
</dbReference>
<evidence type="ECO:0000259" key="6">
    <source>
        <dbReference type="Pfam" id="PF04932"/>
    </source>
</evidence>
<dbReference type="InterPro" id="IPR051533">
    <property type="entry name" value="WaaL-like"/>
</dbReference>
<dbReference type="GO" id="GO:0016020">
    <property type="term" value="C:membrane"/>
    <property type="evidence" value="ECO:0007669"/>
    <property type="project" value="UniProtKB-SubCell"/>
</dbReference>
<feature type="transmembrane region" description="Helical" evidence="5">
    <location>
        <begin position="62"/>
        <end position="78"/>
    </location>
</feature>
<proteinExistence type="predicted"/>
<dbReference type="RefSeq" id="WP_063555777.1">
    <property type="nucleotide sequence ID" value="NZ_LITT01000023.1"/>
</dbReference>
<dbReference type="OrthoDB" id="2087636at2"/>
<gene>
    <name evidence="7" type="ORF">WY13_02366</name>
</gene>
<dbReference type="Pfam" id="PF04932">
    <property type="entry name" value="Wzy_C"/>
    <property type="match status" value="1"/>
</dbReference>
<keyword evidence="7" id="KW-0436">Ligase</keyword>
<dbReference type="InterPro" id="IPR007016">
    <property type="entry name" value="O-antigen_ligase-rel_domated"/>
</dbReference>
<evidence type="ECO:0000256" key="2">
    <source>
        <dbReference type="ARBA" id="ARBA00022692"/>
    </source>
</evidence>
<organism evidence="7 8">
    <name type="scientific">Clostridium ljungdahlii</name>
    <dbReference type="NCBI Taxonomy" id="1538"/>
    <lineage>
        <taxon>Bacteria</taxon>
        <taxon>Bacillati</taxon>
        <taxon>Bacillota</taxon>
        <taxon>Clostridia</taxon>
        <taxon>Eubacteriales</taxon>
        <taxon>Clostridiaceae</taxon>
        <taxon>Clostridium</taxon>
    </lineage>
</organism>
<feature type="transmembrane region" description="Helical" evidence="5">
    <location>
        <begin position="352"/>
        <end position="370"/>
    </location>
</feature>
<feature type="transmembrane region" description="Helical" evidence="5">
    <location>
        <begin position="84"/>
        <end position="101"/>
    </location>
</feature>
<feature type="transmembrane region" description="Helical" evidence="5">
    <location>
        <begin position="222"/>
        <end position="241"/>
    </location>
</feature>
<dbReference type="PANTHER" id="PTHR37422">
    <property type="entry name" value="TEICHURONIC ACID BIOSYNTHESIS PROTEIN TUAE"/>
    <property type="match status" value="1"/>
</dbReference>
<evidence type="ECO:0000256" key="1">
    <source>
        <dbReference type="ARBA" id="ARBA00004141"/>
    </source>
</evidence>
<comment type="subcellular location">
    <subcellularLocation>
        <location evidence="1">Membrane</location>
        <topology evidence="1">Multi-pass membrane protein</topology>
    </subcellularLocation>
</comment>
<dbReference type="PATRIC" id="fig|1538.10.peg.1968"/>
<keyword evidence="3 5" id="KW-1133">Transmembrane helix</keyword>
<dbReference type="Proteomes" id="UP000077407">
    <property type="component" value="Unassembled WGS sequence"/>
</dbReference>
<feature type="transmembrane region" description="Helical" evidence="5">
    <location>
        <begin position="32"/>
        <end position="50"/>
    </location>
</feature>
<dbReference type="AlphaFoldDB" id="A0A168NVQ4"/>
<reference evidence="7 8" key="1">
    <citation type="journal article" date="2015" name="Biotechnol. Bioeng.">
        <title>Genome sequence and phenotypic characterization of Caulobacter segnis.</title>
        <authorList>
            <person name="Patel S."/>
            <person name="Fletcher B."/>
            <person name="Scott D.C."/>
            <person name="Ely B."/>
        </authorList>
    </citation>
    <scope>NUCLEOTIDE SEQUENCE [LARGE SCALE GENOMIC DNA]</scope>
    <source>
        <strain evidence="7 8">ERI-2</strain>
    </source>
</reference>
<feature type="transmembrane region" description="Helical" evidence="5">
    <location>
        <begin position="7"/>
        <end position="26"/>
    </location>
</feature>
<evidence type="ECO:0000313" key="7">
    <source>
        <dbReference type="EMBL" id="OAA86971.1"/>
    </source>
</evidence>
<name>A0A168NVQ4_9CLOT</name>
<comment type="caution">
    <text evidence="7">The sequence shown here is derived from an EMBL/GenBank/DDBJ whole genome shotgun (WGS) entry which is preliminary data.</text>
</comment>
<protein>
    <submittedName>
        <fullName evidence="7">O-Antigen ligase</fullName>
    </submittedName>
</protein>
<feature type="domain" description="O-antigen ligase-related" evidence="6">
    <location>
        <begin position="186"/>
        <end position="331"/>
    </location>
</feature>
<keyword evidence="2 5" id="KW-0812">Transmembrane</keyword>
<feature type="transmembrane region" description="Helical" evidence="5">
    <location>
        <begin position="200"/>
        <end position="215"/>
    </location>
</feature>